<keyword evidence="1" id="KW-1133">Transmembrane helix</keyword>
<dbReference type="Proteomes" id="UP000000376">
    <property type="component" value="Chromosome"/>
</dbReference>
<organism evidence="2 3">
    <name type="scientific">Arcanobacterium haemolyticum (strain ATCC 9345 / DSM 20595 / CCM 5947 / CCUG 17215 / LMG 16163 / NBRC 15585 / NCTC 8452 / 11018)</name>
    <dbReference type="NCBI Taxonomy" id="644284"/>
    <lineage>
        <taxon>Bacteria</taxon>
        <taxon>Bacillati</taxon>
        <taxon>Actinomycetota</taxon>
        <taxon>Actinomycetes</taxon>
        <taxon>Actinomycetales</taxon>
        <taxon>Actinomycetaceae</taxon>
        <taxon>Arcanobacterium</taxon>
    </lineage>
</organism>
<evidence type="ECO:0000256" key="1">
    <source>
        <dbReference type="SAM" id="Phobius"/>
    </source>
</evidence>
<keyword evidence="1" id="KW-0472">Membrane</keyword>
<dbReference type="HOGENOM" id="CLU_116587_2_0_11"/>
<reference evidence="2 3" key="1">
    <citation type="journal article" date="2010" name="Stand. Genomic Sci.">
        <title>Complete genome sequence of Arcanobacterium haemolyticum type strain (11018).</title>
        <authorList>
            <person name="Yasawong M."/>
            <person name="Teshima H."/>
            <person name="Lapidus A."/>
            <person name="Nolan M."/>
            <person name="Lucas S."/>
            <person name="Glavina Del Rio T."/>
            <person name="Tice H."/>
            <person name="Cheng J."/>
            <person name="Bruce D."/>
            <person name="Detter C."/>
            <person name="Tapia R."/>
            <person name="Han C."/>
            <person name="Goodwin L."/>
            <person name="Pitluck S."/>
            <person name="Liolios K."/>
            <person name="Ivanova N."/>
            <person name="Mavromatis K."/>
            <person name="Mikhailova N."/>
            <person name="Pati A."/>
            <person name="Chen A."/>
            <person name="Palaniappan K."/>
            <person name="Land M."/>
            <person name="Hauser L."/>
            <person name="Chang Y."/>
            <person name="Jeffries C."/>
            <person name="Rohde M."/>
            <person name="Sikorski J."/>
            <person name="Pukall R."/>
            <person name="Goker M."/>
            <person name="Woyke T."/>
            <person name="Bristow J."/>
            <person name="Eisen J."/>
            <person name="Markowitz V."/>
            <person name="Hugenholtz P."/>
            <person name="Kyrpides N."/>
            <person name="Klenk H."/>
        </authorList>
    </citation>
    <scope>NUCLEOTIDE SEQUENCE [LARGE SCALE GENOMIC DNA]</scope>
    <source>
        <strain evidence="3">ATCC 9345 / DSM 20595 / CCUG 17215 / LMG 16163 / NBRC 15585 / NCTC 8452 / 11018</strain>
    </source>
</reference>
<sequence>MRQLNSQTPTKRKEPGNALIEFVGIIVIIVGPALILIMSLSTILSARFSAEAAARDAVREAVRTSSLSIPTETERIAHEVWTMRKRTEPLTVDTLCTHEPCLTPGGQITVSVSAPVTLPAIGIVTHVEAHHTMTVDQYREMP</sequence>
<accession>D7BJU8</accession>
<protein>
    <recommendedName>
        <fullName evidence="4">TadE family protein</fullName>
    </recommendedName>
</protein>
<dbReference type="EMBL" id="CP002045">
    <property type="protein sequence ID" value="ADH92928.1"/>
    <property type="molecule type" value="Genomic_DNA"/>
</dbReference>
<feature type="transmembrane region" description="Helical" evidence="1">
    <location>
        <begin position="20"/>
        <end position="40"/>
    </location>
</feature>
<keyword evidence="3" id="KW-1185">Reference proteome</keyword>
<dbReference type="RefSeq" id="WP_013170420.1">
    <property type="nucleotide sequence ID" value="NC_014218.1"/>
</dbReference>
<gene>
    <name evidence="2" type="ordered locus">Arch_1223</name>
</gene>
<evidence type="ECO:0000313" key="3">
    <source>
        <dbReference type="Proteomes" id="UP000000376"/>
    </source>
</evidence>
<dbReference type="OrthoDB" id="3268980at2"/>
<dbReference type="AlphaFoldDB" id="D7BJU8"/>
<evidence type="ECO:0008006" key="4">
    <source>
        <dbReference type="Google" id="ProtNLM"/>
    </source>
</evidence>
<name>D7BJU8_ARCHD</name>
<proteinExistence type="predicted"/>
<dbReference type="STRING" id="644284.Arch_1223"/>
<dbReference type="KEGG" id="ahe:Arch_1223"/>
<keyword evidence="1" id="KW-0812">Transmembrane</keyword>
<evidence type="ECO:0000313" key="2">
    <source>
        <dbReference type="EMBL" id="ADH92928.1"/>
    </source>
</evidence>